<sequence length="113" mass="11759">MFTVSTLPSLAVVTAALFIGMGCLGMGNGAIFQLVPQRFQQEIGMVTGIVGAAGGIGGFFLPNILGTLKQVTGTYSSGFLTFSAIAFIALGLLLFVQAGWKKQWKAAGKSIRI</sequence>
<feature type="transmembrane region" description="Helical" evidence="1">
    <location>
        <begin position="43"/>
        <end position="65"/>
    </location>
</feature>
<dbReference type="Gene3D" id="1.20.1250.20">
    <property type="entry name" value="MFS general substrate transporter like domains"/>
    <property type="match status" value="1"/>
</dbReference>
<keyword evidence="3" id="KW-1185">Reference proteome</keyword>
<feature type="transmembrane region" description="Helical" evidence="1">
    <location>
        <begin position="6"/>
        <end position="31"/>
    </location>
</feature>
<feature type="transmembrane region" description="Helical" evidence="1">
    <location>
        <begin position="77"/>
        <end position="96"/>
    </location>
</feature>
<evidence type="ECO:0000313" key="2">
    <source>
        <dbReference type="EMBL" id="ASB91162.1"/>
    </source>
</evidence>
<gene>
    <name evidence="2" type="ORF">S101395_04674</name>
</gene>
<dbReference type="Proteomes" id="UP000196877">
    <property type="component" value="Chromosome"/>
</dbReference>
<organism evidence="2 3">
    <name type="scientific">Bacillus sonorensis</name>
    <dbReference type="NCBI Taxonomy" id="119858"/>
    <lineage>
        <taxon>Bacteria</taxon>
        <taxon>Bacillati</taxon>
        <taxon>Bacillota</taxon>
        <taxon>Bacilli</taxon>
        <taxon>Bacillales</taxon>
        <taxon>Bacillaceae</taxon>
        <taxon>Bacillus</taxon>
    </lineage>
</organism>
<keyword evidence="1" id="KW-0472">Membrane</keyword>
<proteinExistence type="predicted"/>
<protein>
    <submittedName>
        <fullName evidence="2">Nitrate transporter</fullName>
    </submittedName>
</protein>
<name>A0ABM6LP03_9BACI</name>
<dbReference type="InterPro" id="IPR036259">
    <property type="entry name" value="MFS_trans_sf"/>
</dbReference>
<dbReference type="SUPFAM" id="SSF103473">
    <property type="entry name" value="MFS general substrate transporter"/>
    <property type="match status" value="1"/>
</dbReference>
<keyword evidence="1" id="KW-0812">Transmembrane</keyword>
<accession>A0ABM6LP03</accession>
<dbReference type="EMBL" id="CP021920">
    <property type="protein sequence ID" value="ASB91162.1"/>
    <property type="molecule type" value="Genomic_DNA"/>
</dbReference>
<evidence type="ECO:0000256" key="1">
    <source>
        <dbReference type="SAM" id="Phobius"/>
    </source>
</evidence>
<keyword evidence="1" id="KW-1133">Transmembrane helix</keyword>
<evidence type="ECO:0000313" key="3">
    <source>
        <dbReference type="Proteomes" id="UP000196877"/>
    </source>
</evidence>
<reference evidence="2 3" key="1">
    <citation type="submission" date="2017-06" db="EMBL/GenBank/DDBJ databases">
        <title>Genome sequence of Bacillus sonorensis strain SRCM101395.</title>
        <authorList>
            <person name="Cho S.H."/>
        </authorList>
    </citation>
    <scope>NUCLEOTIDE SEQUENCE [LARGE SCALE GENOMIC DNA]</scope>
    <source>
        <strain evidence="2 3">SRCM101395</strain>
    </source>
</reference>